<dbReference type="Proteomes" id="UP000196074">
    <property type="component" value="Unassembled WGS sequence"/>
</dbReference>
<dbReference type="CDD" id="cd16443">
    <property type="entry name" value="LplA"/>
    <property type="match status" value="1"/>
</dbReference>
<sequence>MDYIQLSHNHYTEETLLLPFAFTDLVAKISGETKQAYLHTWQTDPLVILGMRDQQLPQFFEGAKYLNQQGYLTVIRNAGGLAVLSDPGILNVTLAFPKDGIDSIDAAYDVMFDLTQKAYPNVKVEAKEIVDSYCPGKYDLSVNGQKIAGIAQRRVNQGIAVMMYLGLNGDQLKRGQLIQNFYEIAGIAKVPEKEFPHVRPASMTTLEALNQTPYTTQEVINHLKETLHIQQGMHDGEFIANFGLTDELNQRFQSMRTRNQKLQEELS</sequence>
<dbReference type="GO" id="GO:0016740">
    <property type="term" value="F:transferase activity"/>
    <property type="evidence" value="ECO:0007669"/>
    <property type="project" value="UniProtKB-ARBA"/>
</dbReference>
<evidence type="ECO:0000313" key="4">
    <source>
        <dbReference type="Proteomes" id="UP000196074"/>
    </source>
</evidence>
<name>A0A1Y4QYH4_9ENTE</name>
<dbReference type="PROSITE" id="PS51733">
    <property type="entry name" value="BPL_LPL_CATALYTIC"/>
    <property type="match status" value="1"/>
</dbReference>
<dbReference type="RefSeq" id="WP_087214969.1">
    <property type="nucleotide sequence ID" value="NZ_AP035890.1"/>
</dbReference>
<dbReference type="Gene3D" id="3.30.930.10">
    <property type="entry name" value="Bira Bifunctional Protein, Domain 2"/>
    <property type="match status" value="1"/>
</dbReference>
<dbReference type="GO" id="GO:0140096">
    <property type="term" value="F:catalytic activity, acting on a protein"/>
    <property type="evidence" value="ECO:0007669"/>
    <property type="project" value="UniProtKB-ARBA"/>
</dbReference>
<reference evidence="4" key="1">
    <citation type="submission" date="2017-04" db="EMBL/GenBank/DDBJ databases">
        <title>Function of individual gut microbiota members based on whole genome sequencing of pure cultures obtained from chicken caecum.</title>
        <authorList>
            <person name="Medvecky M."/>
            <person name="Cejkova D."/>
            <person name="Polansky O."/>
            <person name="Karasova D."/>
            <person name="Kubasova T."/>
            <person name="Cizek A."/>
            <person name="Rychlik I."/>
        </authorList>
    </citation>
    <scope>NUCLEOTIDE SEQUENCE [LARGE SCALE GENOMIC DNA]</scope>
    <source>
        <strain evidence="4">An144</strain>
    </source>
</reference>
<dbReference type="EMBL" id="NFLC01000010">
    <property type="protein sequence ID" value="OUQ10386.1"/>
    <property type="molecule type" value="Genomic_DNA"/>
</dbReference>
<dbReference type="Pfam" id="PF21948">
    <property type="entry name" value="LplA-B_cat"/>
    <property type="match status" value="1"/>
</dbReference>
<reference evidence="3" key="2">
    <citation type="journal article" date="2018" name="BMC Genomics">
        <title>Whole genome sequencing and function prediction of 133 gut anaerobes isolated from chicken caecum in pure cultures.</title>
        <authorList>
            <person name="Medvecky M."/>
            <person name="Cejkova D."/>
            <person name="Polansky O."/>
            <person name="Karasova D."/>
            <person name="Kubasova T."/>
            <person name="Cizek A."/>
            <person name="Rychlik I."/>
        </authorList>
    </citation>
    <scope>NUCLEOTIDE SEQUENCE</scope>
    <source>
        <strain evidence="3">An144</strain>
    </source>
</reference>
<dbReference type="AlphaFoldDB" id="A0A1Y4QYH4"/>
<dbReference type="EMBL" id="JABAFV010000010">
    <property type="protein sequence ID" value="NME49999.1"/>
    <property type="molecule type" value="Genomic_DNA"/>
</dbReference>
<reference evidence="2 5" key="3">
    <citation type="submission" date="2020-04" db="EMBL/GenBank/DDBJ databases">
        <authorList>
            <person name="Hitch T.C.A."/>
            <person name="Wylensek D."/>
            <person name="Clavel T."/>
        </authorList>
    </citation>
    <scope>NUCLEOTIDE SEQUENCE [LARGE SCALE GENOMIC DNA]</scope>
    <source>
        <strain evidence="2 5">WCA-380-WT-3C</strain>
    </source>
</reference>
<protein>
    <submittedName>
        <fullName evidence="2">Lipoate--protein ligase family protein</fullName>
    </submittedName>
</protein>
<feature type="domain" description="BPL/LPL catalytic" evidence="1">
    <location>
        <begin position="32"/>
        <end position="214"/>
    </location>
</feature>
<organism evidence="3 4">
    <name type="scientific">Enterococcus cecorum</name>
    <dbReference type="NCBI Taxonomy" id="44008"/>
    <lineage>
        <taxon>Bacteria</taxon>
        <taxon>Bacillati</taxon>
        <taxon>Bacillota</taxon>
        <taxon>Bacilli</taxon>
        <taxon>Lactobacillales</taxon>
        <taxon>Enterococcaceae</taxon>
        <taxon>Enterococcus</taxon>
    </lineage>
</organism>
<dbReference type="InterPro" id="IPR050664">
    <property type="entry name" value="Octanoyltrans_LipM/LipL"/>
</dbReference>
<dbReference type="InterPro" id="IPR045864">
    <property type="entry name" value="aa-tRNA-synth_II/BPL/LPL"/>
</dbReference>
<keyword evidence="2" id="KW-0436">Ligase</keyword>
<comment type="caution">
    <text evidence="3">The sequence shown here is derived from an EMBL/GenBank/DDBJ whole genome shotgun (WGS) entry which is preliminary data.</text>
</comment>
<proteinExistence type="predicted"/>
<dbReference type="GO" id="GO:0009249">
    <property type="term" value="P:protein lipoylation"/>
    <property type="evidence" value="ECO:0007669"/>
    <property type="project" value="UniProtKB-ARBA"/>
</dbReference>
<evidence type="ECO:0000313" key="5">
    <source>
        <dbReference type="Proteomes" id="UP000588071"/>
    </source>
</evidence>
<dbReference type="GO" id="GO:0016874">
    <property type="term" value="F:ligase activity"/>
    <property type="evidence" value="ECO:0007669"/>
    <property type="project" value="UniProtKB-KW"/>
</dbReference>
<dbReference type="PANTHER" id="PTHR43679:SF2">
    <property type="entry name" value="OCTANOYL-[GCVH]:PROTEIN N-OCTANOYLTRANSFERASE"/>
    <property type="match status" value="1"/>
</dbReference>
<dbReference type="InterPro" id="IPR004143">
    <property type="entry name" value="BPL_LPL_catalytic"/>
</dbReference>
<evidence type="ECO:0000259" key="1">
    <source>
        <dbReference type="PROSITE" id="PS51733"/>
    </source>
</evidence>
<accession>A0A1Y4QYH4</accession>
<dbReference type="PANTHER" id="PTHR43679">
    <property type="entry name" value="OCTANOYLTRANSFERASE LIPM-RELATED"/>
    <property type="match status" value="1"/>
</dbReference>
<gene>
    <name evidence="3" type="ORF">B5E88_06435</name>
    <name evidence="2" type="ORF">HF857_07095</name>
</gene>
<evidence type="ECO:0000313" key="2">
    <source>
        <dbReference type="EMBL" id="NME49999.1"/>
    </source>
</evidence>
<dbReference type="Proteomes" id="UP000588071">
    <property type="component" value="Unassembled WGS sequence"/>
</dbReference>
<dbReference type="SUPFAM" id="SSF55681">
    <property type="entry name" value="Class II aaRS and biotin synthetases"/>
    <property type="match status" value="1"/>
</dbReference>
<evidence type="ECO:0000313" key="3">
    <source>
        <dbReference type="EMBL" id="OUQ10386.1"/>
    </source>
</evidence>